<sequence>MDRKKMAALTAAVVTYIKTQEEAAQFAGSMDNTMEGAVKQPDTKSSVFAGTWAMAGRSDQMQGRTMMQMRIFK</sequence>
<keyword evidence="2" id="KW-1185">Reference proteome</keyword>
<organism evidence="1 2">
    <name type="scientific">Desulforapulum autotrophicum (strain ATCC 43914 / DSM 3382 / VKM B-1955 / HRM2)</name>
    <name type="common">Desulfobacterium autotrophicum</name>
    <dbReference type="NCBI Taxonomy" id="177437"/>
    <lineage>
        <taxon>Bacteria</taxon>
        <taxon>Pseudomonadati</taxon>
        <taxon>Thermodesulfobacteriota</taxon>
        <taxon>Desulfobacteria</taxon>
        <taxon>Desulfobacterales</taxon>
        <taxon>Desulfobacteraceae</taxon>
        <taxon>Desulforapulum</taxon>
    </lineage>
</organism>
<dbReference type="Proteomes" id="UP000000442">
    <property type="component" value="Chromosome"/>
</dbReference>
<gene>
    <name evidence="1" type="ordered locus">HRM2_31810</name>
</gene>
<proteinExistence type="predicted"/>
<name>C0QLF8_DESAH</name>
<reference evidence="1 2" key="1">
    <citation type="journal article" date="2009" name="Environ. Microbiol.">
        <title>Genome sequence of Desulfobacterium autotrophicum HRM2, a marine sulfate reducer oxidizing organic carbon completely to carbon dioxide.</title>
        <authorList>
            <person name="Strittmatter A.W."/>
            <person name="Liesegang H."/>
            <person name="Rabus R."/>
            <person name="Decker I."/>
            <person name="Amann J."/>
            <person name="Andres S."/>
            <person name="Henne A."/>
            <person name="Fricke W.F."/>
            <person name="Martinez-Arias R."/>
            <person name="Bartels D."/>
            <person name="Goesmann A."/>
            <person name="Krause L."/>
            <person name="Puehler A."/>
            <person name="Klenk H.P."/>
            <person name="Richter M."/>
            <person name="Schuler M."/>
            <person name="Gloeckner F.O."/>
            <person name="Meyerdierks A."/>
            <person name="Gottschalk G."/>
            <person name="Amann R."/>
        </authorList>
    </citation>
    <scope>NUCLEOTIDE SEQUENCE [LARGE SCALE GENOMIC DNA]</scope>
    <source>
        <strain evidence="2">ATCC 43914 / DSM 3382 / HRM2</strain>
    </source>
</reference>
<dbReference type="AlphaFoldDB" id="C0QLF8"/>
<evidence type="ECO:0000313" key="2">
    <source>
        <dbReference type="Proteomes" id="UP000000442"/>
    </source>
</evidence>
<dbReference type="RefSeq" id="WP_015905024.1">
    <property type="nucleotide sequence ID" value="NC_012108.1"/>
</dbReference>
<evidence type="ECO:0000313" key="1">
    <source>
        <dbReference type="EMBL" id="ACN16262.1"/>
    </source>
</evidence>
<accession>C0QLF8</accession>
<dbReference type="EMBL" id="CP001087">
    <property type="protein sequence ID" value="ACN16262.1"/>
    <property type="molecule type" value="Genomic_DNA"/>
</dbReference>
<dbReference type="HOGENOM" id="CLU_2698567_0_0_7"/>
<protein>
    <submittedName>
        <fullName evidence="1">Uncharacterized protein</fullName>
    </submittedName>
</protein>
<dbReference type="KEGG" id="dat:HRM2_31810"/>
<dbReference type="OrthoDB" id="5422563at2"/>
<dbReference type="STRING" id="177437.HRM2_31810"/>